<dbReference type="SMART" id="SM00925">
    <property type="entry name" value="MltA"/>
    <property type="match status" value="1"/>
</dbReference>
<dbReference type="Pfam" id="PF03562">
    <property type="entry name" value="MltA"/>
    <property type="match status" value="1"/>
</dbReference>
<evidence type="ECO:0000256" key="1">
    <source>
        <dbReference type="ARBA" id="ARBA00001420"/>
    </source>
</evidence>
<evidence type="ECO:0000256" key="2">
    <source>
        <dbReference type="ARBA" id="ARBA00012587"/>
    </source>
</evidence>
<dbReference type="InterPro" id="IPR036908">
    <property type="entry name" value="RlpA-like_sf"/>
</dbReference>
<feature type="signal peptide" evidence="6">
    <location>
        <begin position="1"/>
        <end position="27"/>
    </location>
</feature>
<evidence type="ECO:0000256" key="5">
    <source>
        <dbReference type="ARBA" id="ARBA00030918"/>
    </source>
</evidence>
<dbReference type="PIRSF" id="PIRSF019422">
    <property type="entry name" value="MltA"/>
    <property type="match status" value="1"/>
</dbReference>
<dbReference type="FunCoup" id="F1Z645">
    <property type="interactions" value="94"/>
</dbReference>
<keyword evidence="9" id="KW-1185">Reference proteome</keyword>
<evidence type="ECO:0000313" key="8">
    <source>
        <dbReference type="EMBL" id="EGD59827.1"/>
    </source>
</evidence>
<sequence>MRLRVAGLVAALALLSACGRVVPPSTAGRPGARPPATALQIGVHPGPPIGTLRFTPTNARKALAAFAASCSRLSLRTDNSGLTQPQDWAAPCQAASGWPAEDAQRFFLTWFDTAQVGEGTTYVTGYFEPEISGSRTHQPGFDVPIYRLPPDLVRAKPGDAPPGPDGKQPLGRYDANGLFVPYWDREQIEDGALAGKGLEIGWASDPAEFFFLQVQGSGRLRAPDGSIMRIGYAGENGWAYTGIGSVMNSQGLIGTGPGQYPGSMQGILRYIREHPDEGRALMRQNRSFIFFRDTTGIASDPGAGPVGALSVPVTPRVTLAADPAFVTLGAPVWLSTDRPEVGGLWVAQDTGGAIKGANRFDSFWGAGAEARRIAGGMSARGHALILLPRSALARLPRK</sequence>
<organism evidence="8 9">
    <name type="scientific">Novosphingobium nitrogenifigens DSM 19370</name>
    <dbReference type="NCBI Taxonomy" id="983920"/>
    <lineage>
        <taxon>Bacteria</taxon>
        <taxon>Pseudomonadati</taxon>
        <taxon>Pseudomonadota</taxon>
        <taxon>Alphaproteobacteria</taxon>
        <taxon>Sphingomonadales</taxon>
        <taxon>Sphingomonadaceae</taxon>
        <taxon>Novosphingobium</taxon>
    </lineage>
</organism>
<dbReference type="HOGENOM" id="CLU_037751_0_1_5"/>
<dbReference type="Gene3D" id="2.40.40.10">
    <property type="entry name" value="RlpA-like domain"/>
    <property type="match status" value="1"/>
</dbReference>
<dbReference type="EC" id="4.2.2.n1" evidence="2"/>
<dbReference type="InterPro" id="IPR026044">
    <property type="entry name" value="MltA"/>
</dbReference>
<dbReference type="GO" id="GO:0019867">
    <property type="term" value="C:outer membrane"/>
    <property type="evidence" value="ECO:0007669"/>
    <property type="project" value="InterPro"/>
</dbReference>
<dbReference type="Pfam" id="PF06725">
    <property type="entry name" value="3D"/>
    <property type="match status" value="1"/>
</dbReference>
<dbReference type="GO" id="GO:0008933">
    <property type="term" value="F:peptidoglycan lytic transglycosylase activity"/>
    <property type="evidence" value="ECO:0007669"/>
    <property type="project" value="TreeGrafter"/>
</dbReference>
<evidence type="ECO:0000313" key="9">
    <source>
        <dbReference type="Proteomes" id="UP000004728"/>
    </source>
</evidence>
<dbReference type="CDD" id="cd14668">
    <property type="entry name" value="mlta_B"/>
    <property type="match status" value="1"/>
</dbReference>
<dbReference type="InParanoid" id="F1Z645"/>
<evidence type="ECO:0000259" key="7">
    <source>
        <dbReference type="SMART" id="SM00925"/>
    </source>
</evidence>
<gene>
    <name evidence="8" type="ORF">Y88_2266</name>
</gene>
<dbReference type="InterPro" id="IPR005300">
    <property type="entry name" value="MltA_B"/>
</dbReference>
<dbReference type="PANTHER" id="PTHR30124">
    <property type="entry name" value="MEMBRANE-BOUND LYTIC MUREIN TRANSGLYCOSYLASE A"/>
    <property type="match status" value="1"/>
</dbReference>
<dbReference type="EMBL" id="AEWJ01000024">
    <property type="protein sequence ID" value="EGD59827.1"/>
    <property type="molecule type" value="Genomic_DNA"/>
</dbReference>
<protein>
    <recommendedName>
        <fullName evidence="2">peptidoglycan lytic exotransglycosylase</fullName>
        <ecNumber evidence="2">4.2.2.n1</ecNumber>
    </recommendedName>
    <alternativeName>
        <fullName evidence="5">Murein hydrolase A</fullName>
    </alternativeName>
</protein>
<dbReference type="SUPFAM" id="SSF50685">
    <property type="entry name" value="Barwin-like endoglucanases"/>
    <property type="match status" value="1"/>
</dbReference>
<dbReference type="RefSeq" id="WP_008069609.1">
    <property type="nucleotide sequence ID" value="NZ_AQWK01000003.1"/>
</dbReference>
<dbReference type="STRING" id="983920.Y88_2266"/>
<keyword evidence="4" id="KW-0961">Cell wall biogenesis/degradation</keyword>
<accession>F1Z645</accession>
<dbReference type="Proteomes" id="UP000004728">
    <property type="component" value="Unassembled WGS sequence"/>
</dbReference>
<feature type="chain" id="PRO_5003277784" description="peptidoglycan lytic exotransglycosylase" evidence="6">
    <location>
        <begin position="28"/>
        <end position="398"/>
    </location>
</feature>
<evidence type="ECO:0000256" key="4">
    <source>
        <dbReference type="ARBA" id="ARBA00023316"/>
    </source>
</evidence>
<dbReference type="GO" id="GO:0004553">
    <property type="term" value="F:hydrolase activity, hydrolyzing O-glycosyl compounds"/>
    <property type="evidence" value="ECO:0007669"/>
    <property type="project" value="InterPro"/>
</dbReference>
<feature type="domain" description="Lytic transglycosylase MltA" evidence="7">
    <location>
        <begin position="130"/>
        <end position="292"/>
    </location>
</feature>
<proteinExistence type="predicted"/>
<dbReference type="Gene3D" id="2.40.240.50">
    <property type="entry name" value="Barwin-like endoglucanases"/>
    <property type="match status" value="1"/>
</dbReference>
<dbReference type="GO" id="GO:0071555">
    <property type="term" value="P:cell wall organization"/>
    <property type="evidence" value="ECO:0007669"/>
    <property type="project" value="UniProtKB-KW"/>
</dbReference>
<dbReference type="CDD" id="cd14485">
    <property type="entry name" value="mltA_like_LT_A"/>
    <property type="match status" value="1"/>
</dbReference>
<dbReference type="OrthoDB" id="9783686at2"/>
<evidence type="ECO:0000256" key="6">
    <source>
        <dbReference type="SAM" id="SignalP"/>
    </source>
</evidence>
<dbReference type="PANTHER" id="PTHR30124:SF0">
    <property type="entry name" value="MEMBRANE-BOUND LYTIC MUREIN TRANSGLYCOSYLASE A"/>
    <property type="match status" value="1"/>
</dbReference>
<evidence type="ECO:0000256" key="3">
    <source>
        <dbReference type="ARBA" id="ARBA00023239"/>
    </source>
</evidence>
<dbReference type="InterPro" id="IPR010611">
    <property type="entry name" value="3D_dom"/>
</dbReference>
<keyword evidence="3" id="KW-0456">Lyase</keyword>
<comment type="caution">
    <text evidence="8">The sequence shown here is derived from an EMBL/GenBank/DDBJ whole genome shotgun (WGS) entry which is preliminary data.</text>
</comment>
<dbReference type="AlphaFoldDB" id="F1Z645"/>
<keyword evidence="6" id="KW-0732">Signal</keyword>
<name>F1Z645_9SPHN</name>
<dbReference type="GO" id="GO:0009253">
    <property type="term" value="P:peptidoglycan catabolic process"/>
    <property type="evidence" value="ECO:0007669"/>
    <property type="project" value="TreeGrafter"/>
</dbReference>
<dbReference type="eggNOG" id="COG2821">
    <property type="taxonomic scope" value="Bacteria"/>
</dbReference>
<reference evidence="8 9" key="1">
    <citation type="journal article" date="2012" name="J. Bacteriol.">
        <title>Draft Genome Sequence of Novosphingobium nitrogenifigens Y88T.</title>
        <authorList>
            <person name="Strabala T.J."/>
            <person name="Macdonald L."/>
            <person name="Liu V."/>
            <person name="Smit A.M."/>
        </authorList>
    </citation>
    <scope>NUCLEOTIDE SEQUENCE [LARGE SCALE GENOMIC DNA]</scope>
    <source>
        <strain evidence="8 9">DSM 19370</strain>
    </source>
</reference>
<dbReference type="GO" id="GO:0009254">
    <property type="term" value="P:peptidoglycan turnover"/>
    <property type="evidence" value="ECO:0007669"/>
    <property type="project" value="InterPro"/>
</dbReference>
<dbReference type="PROSITE" id="PS51257">
    <property type="entry name" value="PROKAR_LIPOPROTEIN"/>
    <property type="match status" value="1"/>
</dbReference>
<comment type="catalytic activity">
    <reaction evidence="1">
        <text>Exolytic cleavage of the (1-&gt;4)-beta-glycosidic linkage between N-acetylmuramic acid (MurNAc) and N-acetylglucosamine (GlcNAc) residues in peptidoglycan, from either the reducing or the non-reducing ends of the peptidoglycan chains, with concomitant formation of a 1,6-anhydrobond in the MurNAc residue.</text>
        <dbReference type="EC" id="4.2.2.n1"/>
    </reaction>
</comment>